<dbReference type="HOGENOM" id="CLU_012560_8_2_1"/>
<evidence type="ECO:0000256" key="1">
    <source>
        <dbReference type="ARBA" id="ARBA00022754"/>
    </source>
</evidence>
<dbReference type="Pfam" id="PF00038">
    <property type="entry name" value="Filament"/>
    <property type="match status" value="1"/>
</dbReference>
<sequence length="287" mass="32220">QIKSQIVDNARAGVKIENARLAADDFHYKWAQALETERSARSCVEEDIARLYALLEEYGVAGAGAEAEIEALSEELHYIRKTHKQDTATLGARLEASSVSVEVASTKGSDLSEILAGLRRQYEAMIVKTHEEMEFAYKQKMDTVNVTVSEKKQASQLVKDEISDMNHSTQSLQKELDTLWGLIRCLEEQLRSAEALNADSLTGYSSAIGALESELEKLRADTHRQMHEYSLLLNEKMKLEQEISTYRTLLESGHSRCVSQTNRKQALILSMTVNPQALTKRDEVLLT</sequence>
<accession>S4RUH5</accession>
<keyword evidence="1 3" id="KW-0403">Intermediate filament</keyword>
<dbReference type="AlphaFoldDB" id="S4RUH5"/>
<dbReference type="SUPFAM" id="SSF64593">
    <property type="entry name" value="Intermediate filament protein, coiled coil region"/>
    <property type="match status" value="1"/>
</dbReference>
<dbReference type="PRINTS" id="PR01248">
    <property type="entry name" value="TYPE1KERATIN"/>
</dbReference>
<organism evidence="5">
    <name type="scientific">Petromyzon marinus</name>
    <name type="common">Sea lamprey</name>
    <dbReference type="NCBI Taxonomy" id="7757"/>
    <lineage>
        <taxon>Eukaryota</taxon>
        <taxon>Metazoa</taxon>
        <taxon>Chordata</taxon>
        <taxon>Craniata</taxon>
        <taxon>Vertebrata</taxon>
        <taxon>Cyclostomata</taxon>
        <taxon>Hyperoartia</taxon>
        <taxon>Petromyzontiformes</taxon>
        <taxon>Petromyzontidae</taxon>
        <taxon>Petromyzon</taxon>
    </lineage>
</organism>
<dbReference type="GO" id="GO:0005882">
    <property type="term" value="C:intermediate filament"/>
    <property type="evidence" value="ECO:0007669"/>
    <property type="project" value="UniProtKB-KW"/>
</dbReference>
<evidence type="ECO:0000256" key="3">
    <source>
        <dbReference type="RuleBase" id="RU000685"/>
    </source>
</evidence>
<comment type="similarity">
    <text evidence="3">Belongs to the intermediate filament family.</text>
</comment>
<dbReference type="PANTHER" id="PTHR23239:SF366">
    <property type="entry name" value="KERATIN, TYPE I CYTOSKELETAL 47 KDA"/>
    <property type="match status" value="1"/>
</dbReference>
<feature type="domain" description="IF rod" evidence="4">
    <location>
        <begin position="1"/>
        <end position="257"/>
    </location>
</feature>
<dbReference type="PANTHER" id="PTHR23239">
    <property type="entry name" value="INTERMEDIATE FILAMENT"/>
    <property type="match status" value="1"/>
</dbReference>
<keyword evidence="2" id="KW-0175">Coiled coil</keyword>
<dbReference type="Gene3D" id="1.20.5.1160">
    <property type="entry name" value="Vasodilator-stimulated phosphoprotein"/>
    <property type="match status" value="1"/>
</dbReference>
<dbReference type="GO" id="GO:0005198">
    <property type="term" value="F:structural molecule activity"/>
    <property type="evidence" value="ECO:0007669"/>
    <property type="project" value="InterPro"/>
</dbReference>
<dbReference type="SMART" id="SM01391">
    <property type="entry name" value="Filament"/>
    <property type="match status" value="1"/>
</dbReference>
<dbReference type="Gene3D" id="1.20.5.170">
    <property type="match status" value="1"/>
</dbReference>
<evidence type="ECO:0000259" key="4">
    <source>
        <dbReference type="PROSITE" id="PS51842"/>
    </source>
</evidence>
<dbReference type="GeneTree" id="ENSGT00950000182969"/>
<proteinExistence type="inferred from homology"/>
<dbReference type="PROSITE" id="PS51842">
    <property type="entry name" value="IF_ROD_2"/>
    <property type="match status" value="1"/>
</dbReference>
<dbReference type="InterPro" id="IPR018039">
    <property type="entry name" value="IF_conserved"/>
</dbReference>
<name>S4RUH5_PETMA</name>
<dbReference type="Gene3D" id="1.20.5.500">
    <property type="entry name" value="Single helix bin"/>
    <property type="match status" value="1"/>
</dbReference>
<dbReference type="InterPro" id="IPR039008">
    <property type="entry name" value="IF_rod_dom"/>
</dbReference>
<reference evidence="5" key="1">
    <citation type="submission" date="2025-08" db="UniProtKB">
        <authorList>
            <consortium name="Ensembl"/>
        </authorList>
    </citation>
    <scope>IDENTIFICATION</scope>
</reference>
<reference evidence="5" key="2">
    <citation type="submission" date="2025-09" db="UniProtKB">
        <authorList>
            <consortium name="Ensembl"/>
        </authorList>
    </citation>
    <scope>IDENTIFICATION</scope>
</reference>
<dbReference type="Ensembl" id="ENSPMAT00000008904.1">
    <property type="protein sequence ID" value="ENSPMAP00000008865.1"/>
    <property type="gene ID" value="ENSPMAG00000008062.1"/>
</dbReference>
<dbReference type="InterPro" id="IPR002957">
    <property type="entry name" value="Keratin_I"/>
</dbReference>
<evidence type="ECO:0000256" key="2">
    <source>
        <dbReference type="ARBA" id="ARBA00023054"/>
    </source>
</evidence>
<dbReference type="PROSITE" id="PS00226">
    <property type="entry name" value="IF_ROD_1"/>
    <property type="match status" value="1"/>
</dbReference>
<protein>
    <recommendedName>
        <fullName evidence="4">IF rod domain-containing protein</fullName>
    </recommendedName>
</protein>
<evidence type="ECO:0000313" key="5">
    <source>
        <dbReference type="Ensembl" id="ENSPMAP00000008865.1"/>
    </source>
</evidence>